<sequence>MPLYLDLCGIFVLKRANFSGADYNPTGLSSFTLVNLFLREFGYTAFNTIGGYLQDELESTSNALGQRGGYDGTIVLVRNKATGELIAKGMDPRASASVMQIHLLIKGDANSSTDSSAITGTAGYVGYLSYKFIRGSRSEGKALRAAASFTLVKMHLLLMNDLADGLLRGFK</sequence>
<dbReference type="EMBL" id="VEPZ02000774">
    <property type="protein sequence ID" value="KAE8720172.1"/>
    <property type="molecule type" value="Genomic_DNA"/>
</dbReference>
<organism evidence="1">
    <name type="scientific">Hibiscus syriacus</name>
    <name type="common">Rose of Sharon</name>
    <dbReference type="NCBI Taxonomy" id="106335"/>
    <lineage>
        <taxon>Eukaryota</taxon>
        <taxon>Viridiplantae</taxon>
        <taxon>Streptophyta</taxon>
        <taxon>Embryophyta</taxon>
        <taxon>Tracheophyta</taxon>
        <taxon>Spermatophyta</taxon>
        <taxon>Magnoliopsida</taxon>
        <taxon>eudicotyledons</taxon>
        <taxon>Gunneridae</taxon>
        <taxon>Pentapetalae</taxon>
        <taxon>rosids</taxon>
        <taxon>malvids</taxon>
        <taxon>Malvales</taxon>
        <taxon>Malvaceae</taxon>
        <taxon>Malvoideae</taxon>
        <taxon>Hibiscus</taxon>
    </lineage>
</organism>
<comment type="caution">
    <text evidence="1">The sequence shown here is derived from an EMBL/GenBank/DDBJ whole genome shotgun (WGS) entry which is preliminary data.</text>
</comment>
<protein>
    <submittedName>
        <fullName evidence="1">Uncharacterized protein</fullName>
    </submittedName>
</protein>
<dbReference type="AlphaFoldDB" id="A0A6A3BYV0"/>
<proteinExistence type="predicted"/>
<gene>
    <name evidence="1" type="ORF">F3Y22_tig00109908pilonHSYRG00039</name>
</gene>
<reference evidence="1" key="1">
    <citation type="submission" date="2019-09" db="EMBL/GenBank/DDBJ databases">
        <title>Draft genome information of white flower Hibiscus syriacus.</title>
        <authorList>
            <person name="Kim Y.-M."/>
        </authorList>
    </citation>
    <scope>NUCLEOTIDE SEQUENCE [LARGE SCALE GENOMIC DNA]</scope>
    <source>
        <strain evidence="1">YM2019G1</strain>
        <tissue evidence="1">Leaf</tissue>
    </source>
</reference>
<accession>A0A6A3BYV0</accession>
<evidence type="ECO:0000313" key="1">
    <source>
        <dbReference type="EMBL" id="KAE8720172.1"/>
    </source>
</evidence>
<name>A0A6A3BYV0_HIBSY</name>